<organism evidence="1 2">
    <name type="scientific">Allacma fusca</name>
    <dbReference type="NCBI Taxonomy" id="39272"/>
    <lineage>
        <taxon>Eukaryota</taxon>
        <taxon>Metazoa</taxon>
        <taxon>Ecdysozoa</taxon>
        <taxon>Arthropoda</taxon>
        <taxon>Hexapoda</taxon>
        <taxon>Collembola</taxon>
        <taxon>Symphypleona</taxon>
        <taxon>Sminthuridae</taxon>
        <taxon>Allacma</taxon>
    </lineage>
</organism>
<protein>
    <submittedName>
        <fullName evidence="1">Uncharacterized protein</fullName>
    </submittedName>
</protein>
<proteinExistence type="predicted"/>
<dbReference type="AlphaFoldDB" id="A0A8J2PHA5"/>
<dbReference type="EMBL" id="CAJVCH010554013">
    <property type="protein sequence ID" value="CAG7830053.1"/>
    <property type="molecule type" value="Genomic_DNA"/>
</dbReference>
<reference evidence="1" key="1">
    <citation type="submission" date="2021-06" db="EMBL/GenBank/DDBJ databases">
        <authorList>
            <person name="Hodson N. C."/>
            <person name="Mongue J. A."/>
            <person name="Jaron S. K."/>
        </authorList>
    </citation>
    <scope>NUCLEOTIDE SEQUENCE</scope>
</reference>
<sequence length="86" mass="10144">MTILEEALEKKKKQRLRRAGTAPNRKWKMFQDCMPWIKESLRMFGHHQYSSHYQQVWSAELVKTGSTSGDLFLFNHSSEASWANLK</sequence>
<dbReference type="Proteomes" id="UP000708208">
    <property type="component" value="Unassembled WGS sequence"/>
</dbReference>
<name>A0A8J2PHA5_9HEXA</name>
<accession>A0A8J2PHA5</accession>
<gene>
    <name evidence="1" type="ORF">AFUS01_LOCUS39880</name>
</gene>
<evidence type="ECO:0000313" key="2">
    <source>
        <dbReference type="Proteomes" id="UP000708208"/>
    </source>
</evidence>
<keyword evidence="2" id="KW-1185">Reference proteome</keyword>
<comment type="caution">
    <text evidence="1">The sequence shown here is derived from an EMBL/GenBank/DDBJ whole genome shotgun (WGS) entry which is preliminary data.</text>
</comment>
<evidence type="ECO:0000313" key="1">
    <source>
        <dbReference type="EMBL" id="CAG7830053.1"/>
    </source>
</evidence>